<feature type="compositionally biased region" description="Basic and acidic residues" evidence="1">
    <location>
        <begin position="339"/>
        <end position="356"/>
    </location>
</feature>
<proteinExistence type="predicted"/>
<dbReference type="Gene3D" id="3.90.70.10">
    <property type="entry name" value="Cysteine proteinases"/>
    <property type="match status" value="2"/>
</dbReference>
<evidence type="ECO:0000256" key="1">
    <source>
        <dbReference type="SAM" id="MobiDB-lite"/>
    </source>
</evidence>
<feature type="region of interest" description="Disordered" evidence="1">
    <location>
        <begin position="318"/>
        <end position="360"/>
    </location>
</feature>
<accession>A0A6A6VQE3</accession>
<sequence>MEHPVNQTGTDEPQDGQNSPPESTHYGNPIFEPRYIQTLGLTHKSHAIASLQCFAALLNPKELEADLGSEHVGKHEEYRLKDGKSLRWNPSQIDRKITTWKKTPSKWPSPVAEFINALKTIKLESKYIGKSGVHAYQFLKRFERLVKDDKEPRIRVASMLDCLSVGKEYNQYADDKHKHGYKKHPFLERLFRVKEHSWLQCNRCEGHWVTQPGWFLTLRVDENEPQELKKLLRKHAQSKLIRHDCKKRLCDNTTKQRLWLGLKSGPSYLIVRLQRTTETASTPVWLKGEVLRVESAKPDHEHYRYRIRAMLTLDSLSETEQEESRVDPRHFSAFVGYPKESHGDVEERGEENKEASEDSQWFKCSQNRVEKLLCRPFDGASENNDGIVQLFFFEREGNNKEGDSEADQEGTDEDGKEVEEDEEEENEEEKDKRRLKDSEQEKGNKDDNKGNDIAEEEEEKQGTDKGKGKRSLSDFQSETDREEDSSSQSSGTETDASTISNPSTKLILSRPKGIKEPAWGNHVTLMSDVHSALQCLATLLDPNTLATTLGSSHVGQHTKVKHPAIENGRRSEVNRKLKIWSQNKKTMRSEGRVDLDTFPSPVAELLDVLTWIQDTTGEIRKPYIYAYRLLMLMARLTGRHDGTTLGDPVEWITDMLNCLSVGCTYAPSKGPKFTYDESDPVINPLFRVTQRGALQCKACSKLTCTPAYQSDWFLSLRPGSGRKIDRLSDMLASTFPDVYADQLGCECLASTQVTRWFGLSDAPHNLIVRIKEPLGSDEKQDFHIIIDNEISIPTFSVDRQSGVIKPAGSETYVLRGLMQLETVGEHKSVCKYTAYVRWNTAAGDQWWRCEDEFVTEYPMKAIETHRLILGGKYGKYPSLLFYQKLMPPTPTPAVEETAIGDGTTVAECKLGRSAETV</sequence>
<name>A0A6A6VQE3_9PLEO</name>
<feature type="compositionally biased region" description="Polar residues" evidence="1">
    <location>
        <begin position="486"/>
        <end position="506"/>
    </location>
</feature>
<feature type="compositionally biased region" description="Basic and acidic residues" evidence="1">
    <location>
        <begin position="429"/>
        <end position="452"/>
    </location>
</feature>
<gene>
    <name evidence="2" type="ORF">M011DRAFT_482855</name>
</gene>
<keyword evidence="3" id="KW-1185">Reference proteome</keyword>
<feature type="region of interest" description="Disordered" evidence="1">
    <location>
        <begin position="399"/>
        <end position="510"/>
    </location>
</feature>
<dbReference type="Proteomes" id="UP000799440">
    <property type="component" value="Unassembled WGS sequence"/>
</dbReference>
<dbReference type="InterPro" id="IPR038765">
    <property type="entry name" value="Papain-like_cys_pep_sf"/>
</dbReference>
<evidence type="ECO:0000313" key="3">
    <source>
        <dbReference type="Proteomes" id="UP000799440"/>
    </source>
</evidence>
<feature type="compositionally biased region" description="Acidic residues" evidence="1">
    <location>
        <begin position="404"/>
        <end position="428"/>
    </location>
</feature>
<dbReference type="EMBL" id="MU006561">
    <property type="protein sequence ID" value="KAF2752099.1"/>
    <property type="molecule type" value="Genomic_DNA"/>
</dbReference>
<evidence type="ECO:0000313" key="2">
    <source>
        <dbReference type="EMBL" id="KAF2752099.1"/>
    </source>
</evidence>
<evidence type="ECO:0008006" key="4">
    <source>
        <dbReference type="Google" id="ProtNLM"/>
    </source>
</evidence>
<feature type="compositionally biased region" description="Polar residues" evidence="1">
    <location>
        <begin position="1"/>
        <end position="26"/>
    </location>
</feature>
<dbReference type="AlphaFoldDB" id="A0A6A6VQE3"/>
<reference evidence="2" key="1">
    <citation type="journal article" date="2020" name="Stud. Mycol.">
        <title>101 Dothideomycetes genomes: a test case for predicting lifestyles and emergence of pathogens.</title>
        <authorList>
            <person name="Haridas S."/>
            <person name="Albert R."/>
            <person name="Binder M."/>
            <person name="Bloem J."/>
            <person name="Labutti K."/>
            <person name="Salamov A."/>
            <person name="Andreopoulos B."/>
            <person name="Baker S."/>
            <person name="Barry K."/>
            <person name="Bills G."/>
            <person name="Bluhm B."/>
            <person name="Cannon C."/>
            <person name="Castanera R."/>
            <person name="Culley D."/>
            <person name="Daum C."/>
            <person name="Ezra D."/>
            <person name="Gonzalez J."/>
            <person name="Henrissat B."/>
            <person name="Kuo A."/>
            <person name="Liang C."/>
            <person name="Lipzen A."/>
            <person name="Lutzoni F."/>
            <person name="Magnuson J."/>
            <person name="Mondo S."/>
            <person name="Nolan M."/>
            <person name="Ohm R."/>
            <person name="Pangilinan J."/>
            <person name="Park H.-J."/>
            <person name="Ramirez L."/>
            <person name="Alfaro M."/>
            <person name="Sun H."/>
            <person name="Tritt A."/>
            <person name="Yoshinaga Y."/>
            <person name="Zwiers L.-H."/>
            <person name="Turgeon B."/>
            <person name="Goodwin S."/>
            <person name="Spatafora J."/>
            <person name="Crous P."/>
            <person name="Grigoriev I."/>
        </authorList>
    </citation>
    <scope>NUCLEOTIDE SEQUENCE</scope>
    <source>
        <strain evidence="2">CBS 119925</strain>
    </source>
</reference>
<feature type="region of interest" description="Disordered" evidence="1">
    <location>
        <begin position="1"/>
        <end position="29"/>
    </location>
</feature>
<organism evidence="2 3">
    <name type="scientific">Sporormia fimetaria CBS 119925</name>
    <dbReference type="NCBI Taxonomy" id="1340428"/>
    <lineage>
        <taxon>Eukaryota</taxon>
        <taxon>Fungi</taxon>
        <taxon>Dikarya</taxon>
        <taxon>Ascomycota</taxon>
        <taxon>Pezizomycotina</taxon>
        <taxon>Dothideomycetes</taxon>
        <taxon>Pleosporomycetidae</taxon>
        <taxon>Pleosporales</taxon>
        <taxon>Sporormiaceae</taxon>
        <taxon>Sporormia</taxon>
    </lineage>
</organism>
<dbReference type="SUPFAM" id="SSF54001">
    <property type="entry name" value="Cysteine proteinases"/>
    <property type="match status" value="2"/>
</dbReference>
<protein>
    <recommendedName>
        <fullName evidence="4">USP domain-containing protein</fullName>
    </recommendedName>
</protein>